<dbReference type="Proteomes" id="UP000183223">
    <property type="component" value="Unassembled WGS sequence"/>
</dbReference>
<gene>
    <name evidence="1" type="ORF">SAMN02982990_02014</name>
</gene>
<dbReference type="EMBL" id="FMWJ01000007">
    <property type="protein sequence ID" value="SCZ63104.1"/>
    <property type="molecule type" value="Genomic_DNA"/>
</dbReference>
<proteinExistence type="predicted"/>
<evidence type="ECO:0000313" key="1">
    <source>
        <dbReference type="EMBL" id="SCZ63104.1"/>
    </source>
</evidence>
<sequence length="104" mass="11879">MYMNQRSTHSGTVYHQNVHIQVTDPWKSNNFSTSHPYNGISEQKITDSFIFMQLTLFVLSPTNINSISQNGSAGFIVLFWRKMAQMLSCRQPGSDPTNHRGEQN</sequence>
<organism evidence="1 2">
    <name type="scientific">Photorhabdus luminescens</name>
    <name type="common">Xenorhabdus luminescens</name>
    <dbReference type="NCBI Taxonomy" id="29488"/>
    <lineage>
        <taxon>Bacteria</taxon>
        <taxon>Pseudomonadati</taxon>
        <taxon>Pseudomonadota</taxon>
        <taxon>Gammaproteobacteria</taxon>
        <taxon>Enterobacterales</taxon>
        <taxon>Morganellaceae</taxon>
        <taxon>Photorhabdus</taxon>
    </lineage>
</organism>
<accession>A0A1G5QMP7</accession>
<evidence type="ECO:0000313" key="2">
    <source>
        <dbReference type="Proteomes" id="UP000183223"/>
    </source>
</evidence>
<protein>
    <submittedName>
        <fullName evidence="1">Uncharacterized protein</fullName>
    </submittedName>
</protein>
<reference evidence="2" key="1">
    <citation type="submission" date="2016-10" db="EMBL/GenBank/DDBJ databases">
        <authorList>
            <person name="Varghese N."/>
            <person name="Submissions S."/>
        </authorList>
    </citation>
    <scope>NUCLEOTIDE SEQUENCE [LARGE SCALE GENOMIC DNA]</scope>
    <source>
        <strain evidence="2">ATCC 29999</strain>
    </source>
</reference>
<name>A0A1G5QMP7_PHOLU</name>
<keyword evidence="2" id="KW-1185">Reference proteome</keyword>
<dbReference type="AlphaFoldDB" id="A0A1G5QMP7"/>